<evidence type="ECO:0000313" key="8">
    <source>
        <dbReference type="Proteomes" id="UP000521379"/>
    </source>
</evidence>
<comment type="cofactor">
    <cofactor evidence="5">
        <name>Zn(2+)</name>
        <dbReference type="ChEBI" id="CHEBI:29105"/>
    </cofactor>
</comment>
<dbReference type="PROSITE" id="PS50970">
    <property type="entry name" value="HCY"/>
    <property type="match status" value="1"/>
</dbReference>
<evidence type="ECO:0000259" key="6">
    <source>
        <dbReference type="PROSITE" id="PS50970"/>
    </source>
</evidence>
<keyword evidence="2 5" id="KW-0808">Transferase</keyword>
<keyword evidence="4 5" id="KW-0862">Zinc</keyword>
<protein>
    <submittedName>
        <fullName evidence="7">Homocysteine S-methyltransferase</fullName>
        <ecNumber evidence="7">2.1.1.10</ecNumber>
    </submittedName>
</protein>
<feature type="binding site" evidence="5">
    <location>
        <position position="294"/>
    </location>
    <ligand>
        <name>Zn(2+)</name>
        <dbReference type="ChEBI" id="CHEBI:29105"/>
    </ligand>
</feature>
<dbReference type="GO" id="GO:0008898">
    <property type="term" value="F:S-adenosylmethionine-homocysteine S-methyltransferase activity"/>
    <property type="evidence" value="ECO:0007669"/>
    <property type="project" value="TreeGrafter"/>
</dbReference>
<evidence type="ECO:0000256" key="2">
    <source>
        <dbReference type="ARBA" id="ARBA00022679"/>
    </source>
</evidence>
<name>A0A846TS24_9MICC</name>
<keyword evidence="3 5" id="KW-0479">Metal-binding</keyword>
<evidence type="ECO:0000256" key="5">
    <source>
        <dbReference type="PROSITE-ProRule" id="PRU00333"/>
    </source>
</evidence>
<dbReference type="GO" id="GO:0033528">
    <property type="term" value="P:S-methylmethionine cycle"/>
    <property type="evidence" value="ECO:0007669"/>
    <property type="project" value="TreeGrafter"/>
</dbReference>
<evidence type="ECO:0000313" key="7">
    <source>
        <dbReference type="EMBL" id="NKE09629.1"/>
    </source>
</evidence>
<proteinExistence type="predicted"/>
<dbReference type="GO" id="GO:0009086">
    <property type="term" value="P:methionine biosynthetic process"/>
    <property type="evidence" value="ECO:0007669"/>
    <property type="project" value="InterPro"/>
</dbReference>
<dbReference type="Pfam" id="PF02574">
    <property type="entry name" value="S-methyl_trans"/>
    <property type="match status" value="1"/>
</dbReference>
<feature type="binding site" evidence="5">
    <location>
        <position position="293"/>
    </location>
    <ligand>
        <name>Zn(2+)</name>
        <dbReference type="ChEBI" id="CHEBI:29105"/>
    </ligand>
</feature>
<dbReference type="GO" id="GO:0032259">
    <property type="term" value="P:methylation"/>
    <property type="evidence" value="ECO:0007669"/>
    <property type="project" value="UniProtKB-KW"/>
</dbReference>
<keyword evidence="8" id="KW-1185">Reference proteome</keyword>
<dbReference type="PANTHER" id="PTHR46015:SF1">
    <property type="entry name" value="HOMOCYSTEINE S-METHYLTRANSFERASE-LIKE ISOFORM 1"/>
    <property type="match status" value="1"/>
</dbReference>
<dbReference type="InterPro" id="IPR017226">
    <property type="entry name" value="BHMT-like"/>
</dbReference>
<dbReference type="Gene3D" id="3.20.20.330">
    <property type="entry name" value="Homocysteine-binding-like domain"/>
    <property type="match status" value="1"/>
</dbReference>
<dbReference type="InterPro" id="IPR051486">
    <property type="entry name" value="Hcy_S-methyltransferase"/>
</dbReference>
<dbReference type="InterPro" id="IPR003726">
    <property type="entry name" value="HCY_dom"/>
</dbReference>
<evidence type="ECO:0000256" key="1">
    <source>
        <dbReference type="ARBA" id="ARBA00022603"/>
    </source>
</evidence>
<dbReference type="GO" id="GO:0008270">
    <property type="term" value="F:zinc ion binding"/>
    <property type="evidence" value="ECO:0007669"/>
    <property type="project" value="InterPro"/>
</dbReference>
<dbReference type="NCBIfam" id="NF007020">
    <property type="entry name" value="PRK09485.1"/>
    <property type="match status" value="1"/>
</dbReference>
<dbReference type="PIRSF" id="PIRSF037505">
    <property type="entry name" value="Betaine_HMT"/>
    <property type="match status" value="1"/>
</dbReference>
<feature type="binding site" evidence="5">
    <location>
        <position position="228"/>
    </location>
    <ligand>
        <name>Zn(2+)</name>
        <dbReference type="ChEBI" id="CHEBI:29105"/>
    </ligand>
</feature>
<dbReference type="EMBL" id="JAAVUN010000010">
    <property type="protein sequence ID" value="NKE09629.1"/>
    <property type="molecule type" value="Genomic_DNA"/>
</dbReference>
<evidence type="ECO:0000256" key="3">
    <source>
        <dbReference type="ARBA" id="ARBA00022723"/>
    </source>
</evidence>
<dbReference type="RefSeq" id="WP_119932736.1">
    <property type="nucleotide sequence ID" value="NZ_JAAVUN010000010.1"/>
</dbReference>
<accession>A0A846TS24</accession>
<feature type="domain" description="Hcy-binding" evidence="6">
    <location>
        <begin position="1"/>
        <end position="308"/>
    </location>
</feature>
<keyword evidence="1 5" id="KW-0489">Methyltransferase</keyword>
<dbReference type="PANTHER" id="PTHR46015">
    <property type="entry name" value="ZGC:172121"/>
    <property type="match status" value="1"/>
</dbReference>
<organism evidence="7 8">
    <name type="scientific">Kocuria subflava</name>
    <dbReference type="NCBI Taxonomy" id="1736139"/>
    <lineage>
        <taxon>Bacteria</taxon>
        <taxon>Bacillati</taxon>
        <taxon>Actinomycetota</taxon>
        <taxon>Actinomycetes</taxon>
        <taxon>Micrococcales</taxon>
        <taxon>Micrococcaceae</taxon>
        <taxon>Kocuria</taxon>
    </lineage>
</organism>
<comment type="caution">
    <text evidence="7">The sequence shown here is derived from an EMBL/GenBank/DDBJ whole genome shotgun (WGS) entry which is preliminary data.</text>
</comment>
<gene>
    <name evidence="7" type="primary">mmuM</name>
    <name evidence="7" type="ORF">GTW58_06690</name>
</gene>
<reference evidence="7 8" key="1">
    <citation type="submission" date="2020-02" db="EMBL/GenBank/DDBJ databases">
        <authorList>
            <person name="Sun Q."/>
        </authorList>
    </citation>
    <scope>NUCLEOTIDE SEQUENCE [LARGE SCALE GENOMIC DNA]</scope>
    <source>
        <strain evidence="7 8">YIM 13062</strain>
    </source>
</reference>
<dbReference type="AlphaFoldDB" id="A0A846TS24"/>
<dbReference type="Proteomes" id="UP000521379">
    <property type="component" value="Unassembled WGS sequence"/>
</dbReference>
<dbReference type="EC" id="2.1.1.10" evidence="7"/>
<dbReference type="InterPro" id="IPR036589">
    <property type="entry name" value="HCY_dom_sf"/>
</dbReference>
<evidence type="ECO:0000256" key="4">
    <source>
        <dbReference type="ARBA" id="ARBA00022833"/>
    </source>
</evidence>
<sequence length="309" mass="32958">MTLRDLLQHQVVVLDGAISTELEKHGVETSNQLWGALALDCAQDAVRAVHRAYRQAGAQVLTTNTYQATVPGFMAAGFSADDARALISRGATLAQDAVLAEPNGSETGSTLVAGSLGPYGAYLADGSEYTGAYQLSTEEFQEFHRPRVQALLAAGLTLFAVETQPRLDEVQAVLALLEELAPQAQAWVSFQLRDTSTLADGTPLADAVDWVDEWAAEHSVLVAVGVNCVAPEVLTPALTLMGSRTNLPLACYPNSGDTYHAQTKTWTAASSSARFTAFVEDWLELGVRLMGGCCRTAPADTAQIRRSLM</sequence>
<dbReference type="SUPFAM" id="SSF82282">
    <property type="entry name" value="Homocysteine S-methyltransferase"/>
    <property type="match status" value="1"/>
</dbReference>